<organism evidence="4 5">
    <name type="scientific">Tortispora caseinolytica NRRL Y-17796</name>
    <dbReference type="NCBI Taxonomy" id="767744"/>
    <lineage>
        <taxon>Eukaryota</taxon>
        <taxon>Fungi</taxon>
        <taxon>Dikarya</taxon>
        <taxon>Ascomycota</taxon>
        <taxon>Saccharomycotina</taxon>
        <taxon>Trigonopsidomycetes</taxon>
        <taxon>Trigonopsidales</taxon>
        <taxon>Trigonopsidaceae</taxon>
        <taxon>Tortispora</taxon>
    </lineage>
</organism>
<name>A0A1E4TH81_9ASCO</name>
<evidence type="ECO:0000313" key="5">
    <source>
        <dbReference type="Proteomes" id="UP000095023"/>
    </source>
</evidence>
<protein>
    <submittedName>
        <fullName evidence="4">Uncharacterized protein</fullName>
    </submittedName>
</protein>
<dbReference type="InterPro" id="IPR015943">
    <property type="entry name" value="WD40/YVTN_repeat-like_dom_sf"/>
</dbReference>
<evidence type="ECO:0000256" key="2">
    <source>
        <dbReference type="ARBA" id="ARBA00022737"/>
    </source>
</evidence>
<dbReference type="InterPro" id="IPR001680">
    <property type="entry name" value="WD40_rpt"/>
</dbReference>
<reference evidence="5" key="1">
    <citation type="submission" date="2016-02" db="EMBL/GenBank/DDBJ databases">
        <title>Comparative genomics of biotechnologically important yeasts.</title>
        <authorList>
            <consortium name="DOE Joint Genome Institute"/>
            <person name="Riley R."/>
            <person name="Haridas S."/>
            <person name="Wolfe K.H."/>
            <person name="Lopes M.R."/>
            <person name="Hittinger C.T."/>
            <person name="Goker M."/>
            <person name="Salamov A."/>
            <person name="Wisecaver J."/>
            <person name="Long T.M."/>
            <person name="Aerts A.L."/>
            <person name="Barry K."/>
            <person name="Choi C."/>
            <person name="Clum A."/>
            <person name="Coughlan A.Y."/>
            <person name="Deshpande S."/>
            <person name="Douglass A.P."/>
            <person name="Hanson S.J."/>
            <person name="Klenk H.-P."/>
            <person name="Labutti K."/>
            <person name="Lapidus A."/>
            <person name="Lindquist E."/>
            <person name="Lipzen A."/>
            <person name="Meier-Kolthoff J.P."/>
            <person name="Ohm R.A."/>
            <person name="Otillar R.P."/>
            <person name="Pangilinan J."/>
            <person name="Peng Y."/>
            <person name="Rokas A."/>
            <person name="Rosa C.A."/>
            <person name="Scheuner C."/>
            <person name="Sibirny A.A."/>
            <person name="Slot J.C."/>
            <person name="Stielow J.B."/>
            <person name="Sun H."/>
            <person name="Kurtzman C.P."/>
            <person name="Blackwell M."/>
            <person name="Jeffries T.W."/>
            <person name="Grigoriev I.V."/>
        </authorList>
    </citation>
    <scope>NUCLEOTIDE SEQUENCE [LARGE SCALE GENOMIC DNA]</scope>
    <source>
        <strain evidence="5">NRRL Y-17796</strain>
    </source>
</reference>
<dbReference type="Gene3D" id="2.130.10.10">
    <property type="entry name" value="YVTN repeat-like/Quinoprotein amine dehydrogenase"/>
    <property type="match status" value="2"/>
</dbReference>
<dbReference type="PROSITE" id="PS50294">
    <property type="entry name" value="WD_REPEATS_REGION"/>
    <property type="match status" value="1"/>
</dbReference>
<dbReference type="PROSITE" id="PS00678">
    <property type="entry name" value="WD_REPEATS_1"/>
    <property type="match status" value="1"/>
</dbReference>
<dbReference type="AlphaFoldDB" id="A0A1E4TH81"/>
<keyword evidence="5" id="KW-1185">Reference proteome</keyword>
<dbReference type="Proteomes" id="UP000095023">
    <property type="component" value="Unassembled WGS sequence"/>
</dbReference>
<dbReference type="EMBL" id="KV453842">
    <property type="protein sequence ID" value="ODV91122.1"/>
    <property type="molecule type" value="Genomic_DNA"/>
</dbReference>
<dbReference type="SMART" id="SM00320">
    <property type="entry name" value="WD40"/>
    <property type="match status" value="4"/>
</dbReference>
<keyword evidence="2" id="KW-0677">Repeat</keyword>
<proteinExistence type="predicted"/>
<dbReference type="InterPro" id="IPR045159">
    <property type="entry name" value="DCAF7-like"/>
</dbReference>
<dbReference type="Pfam" id="PF00400">
    <property type="entry name" value="WD40"/>
    <property type="match status" value="2"/>
</dbReference>
<gene>
    <name evidence="4" type="ORF">CANCADRAFT_69145</name>
</gene>
<dbReference type="SUPFAM" id="SSF50978">
    <property type="entry name" value="WD40 repeat-like"/>
    <property type="match status" value="1"/>
</dbReference>
<feature type="repeat" description="WD" evidence="3">
    <location>
        <begin position="273"/>
        <end position="315"/>
    </location>
</feature>
<dbReference type="OrthoDB" id="1284551at2759"/>
<evidence type="ECO:0000256" key="1">
    <source>
        <dbReference type="ARBA" id="ARBA00022574"/>
    </source>
</evidence>
<dbReference type="PROSITE" id="PS50082">
    <property type="entry name" value="WD_REPEATS_2"/>
    <property type="match status" value="1"/>
</dbReference>
<dbReference type="InterPro" id="IPR036322">
    <property type="entry name" value="WD40_repeat_dom_sf"/>
</dbReference>
<evidence type="ECO:0000256" key="3">
    <source>
        <dbReference type="PROSITE-ProRule" id="PRU00221"/>
    </source>
</evidence>
<dbReference type="PANTHER" id="PTHR19919">
    <property type="entry name" value="WD REPEAT CONTAINING PROTEIN"/>
    <property type="match status" value="1"/>
</dbReference>
<sequence>MFGKRASFSGALLMENGSKFSTPIELEHSKRPAGLELPWPVYAMAWARNGPIACGSYSEDANNRIMIIDTQTVEHECHLSRGAEAKVDFPCTNVKWSPDTTETATNTLFASSSEFMRIWNYDTTTQSIVTKCVLMPKMKSNGSVAPLTSFDWNAVDPSLLISSSVDTTCTIWDLNTQTAVTQLIAHDKEVLDVSFTVNSVDMFVSVGADGSARLFDLRSLDHSTIIYEHPRGKPLLRLAANIRDPNLFACIAADESTVYILDMRAPSAPVVELKGHSAAVNSVAWAPTQRNVIATSSDDCQSIIWDISAGRPEGQIGLAYSSPTGLELNNLSWEPRSSHIALASGKSIQTISV</sequence>
<dbReference type="InterPro" id="IPR019775">
    <property type="entry name" value="WD40_repeat_CS"/>
</dbReference>
<accession>A0A1E4TH81</accession>
<keyword evidence="1 3" id="KW-0853">WD repeat</keyword>
<evidence type="ECO:0000313" key="4">
    <source>
        <dbReference type="EMBL" id="ODV91122.1"/>
    </source>
</evidence>